<evidence type="ECO:0000313" key="6">
    <source>
        <dbReference type="EMBL" id="ANY82378.1"/>
    </source>
</evidence>
<dbReference type="PRINTS" id="PR00420">
    <property type="entry name" value="RNGMNOXGNASE"/>
</dbReference>
<dbReference type="EMBL" id="CP016617">
    <property type="protein sequence ID" value="ANY82378.1"/>
    <property type="molecule type" value="Genomic_DNA"/>
</dbReference>
<geneLocation type="plasmid" evidence="6">
    <name>unnamed1</name>
</geneLocation>
<dbReference type="KEGG" id="moc:BB934_29160"/>
<dbReference type="Gene3D" id="3.50.50.60">
    <property type="entry name" value="FAD/NAD(P)-binding domain"/>
    <property type="match status" value="1"/>
</dbReference>
<evidence type="ECO:0000256" key="3">
    <source>
        <dbReference type="ARBA" id="ARBA00022827"/>
    </source>
</evidence>
<keyword evidence="4" id="KW-0812">Transmembrane</keyword>
<dbReference type="InterPro" id="IPR050641">
    <property type="entry name" value="RIFMO-like"/>
</dbReference>
<dbReference type="SUPFAM" id="SSF51905">
    <property type="entry name" value="FAD/NAD(P)-binding domain"/>
    <property type="match status" value="1"/>
</dbReference>
<keyword evidence="4" id="KW-1133">Transmembrane helix</keyword>
<dbReference type="InterPro" id="IPR002938">
    <property type="entry name" value="FAD-bd"/>
</dbReference>
<dbReference type="AlphaFoldDB" id="A0A1B2EQY6"/>
<dbReference type="GO" id="GO:0016709">
    <property type="term" value="F:oxidoreductase activity, acting on paired donors, with incorporation or reduction of molecular oxygen, NAD(P)H as one donor, and incorporation of one atom of oxygen"/>
    <property type="evidence" value="ECO:0007669"/>
    <property type="project" value="UniProtKB-ARBA"/>
</dbReference>
<accession>A0A1B2EQY6</accession>
<evidence type="ECO:0000259" key="5">
    <source>
        <dbReference type="Pfam" id="PF01494"/>
    </source>
</evidence>
<keyword evidence="4" id="KW-0472">Membrane</keyword>
<protein>
    <submittedName>
        <fullName evidence="6">FAD-dependent oxidoreductase</fullName>
    </submittedName>
</protein>
<comment type="cofactor">
    <cofactor evidence="1">
        <name>FAD</name>
        <dbReference type="ChEBI" id="CHEBI:57692"/>
    </cofactor>
</comment>
<dbReference type="InterPro" id="IPR036188">
    <property type="entry name" value="FAD/NAD-bd_sf"/>
</dbReference>
<dbReference type="RefSeq" id="WP_099513487.1">
    <property type="nucleotide sequence ID" value="NZ_CP016617.1"/>
</dbReference>
<gene>
    <name evidence="6" type="ORF">BB934_29160</name>
</gene>
<dbReference type="Pfam" id="PF01494">
    <property type="entry name" value="FAD_binding_3"/>
    <property type="match status" value="1"/>
</dbReference>
<feature type="domain" description="FAD-binding" evidence="5">
    <location>
        <begin position="3"/>
        <end position="343"/>
    </location>
</feature>
<dbReference type="OrthoDB" id="9791689at2"/>
<feature type="transmembrane region" description="Helical" evidence="4">
    <location>
        <begin position="6"/>
        <end position="22"/>
    </location>
</feature>
<evidence type="ECO:0000256" key="2">
    <source>
        <dbReference type="ARBA" id="ARBA00022630"/>
    </source>
</evidence>
<keyword evidence="2" id="KW-0285">Flavoprotein</keyword>
<keyword evidence="6" id="KW-0614">Plasmid</keyword>
<evidence type="ECO:0000256" key="1">
    <source>
        <dbReference type="ARBA" id="ARBA00001974"/>
    </source>
</evidence>
<sequence>MSDTQVLIVGAGPTGLVLALWLNRLGLRLRILDKTPEPGTTSRALVVHARTLEFYRQVGLAEAVVDQGLEFTAANLWVRGRKAARVGFGAMGQGLSPFPYLVIFPQDEHERLLIDRLSETGIEVERRTELLGFEDNGERVRARLRRPDGTEEVCEAAYLAGCDGAHSTVRDVLGIGFPGGAYTRVYYVADVAANGSVMDGELHVALDDTDFLAVFPMAGSGRARLIGTVREETQAPREPLAWQDVSPHMLERLSIQVERVNWFSTYHVHHRVADHFQQGRAFLLGDAAHIHSPVGAQGMNTGIGDAVNLAWKLAAVLHGRAGTPLLHTYEPERIAFARRLVATTDQAFTVVTSPGPLARFIRVAVAPRLLPVLFTAAFVRRFMFRTISQIGVTYRGSRLSEGRAGSVRGGDRLPWVTTASSADQEDDNFAPLRSLDWQAHVYGECGAGIAEACTRRGLALHVFPWQPTTARAGLKRGAVYLVRPDGHIGLADPDASPARLEQYLDTRGVHP</sequence>
<dbReference type="PANTHER" id="PTHR43004:SF19">
    <property type="entry name" value="BINDING MONOOXYGENASE, PUTATIVE (JCVI)-RELATED"/>
    <property type="match status" value="1"/>
</dbReference>
<reference evidence="6" key="1">
    <citation type="submission" date="2016-07" db="EMBL/GenBank/DDBJ databases">
        <title>Microvirga ossetica sp. nov. a new species of rhizobia isolated from root nodules of the legume species Vicia alpestris Steven originated from North Ossetia region in the Caucasus.</title>
        <authorList>
            <person name="Safronova V.I."/>
            <person name="Kuznetsova I.G."/>
            <person name="Sazanova A.L."/>
            <person name="Belimov A."/>
            <person name="Andronov E."/>
            <person name="Osledkin Y.S."/>
            <person name="Onishchuk O.P."/>
            <person name="Kurchak O.N."/>
            <person name="Shaposhnikov A.I."/>
            <person name="Willems A."/>
            <person name="Tikhonovich I.A."/>
        </authorList>
    </citation>
    <scope>NUCLEOTIDE SEQUENCE [LARGE SCALE GENOMIC DNA]</scope>
    <source>
        <strain evidence="6">V5/3M</strain>
        <plasmid evidence="6">unnamed1</plasmid>
    </source>
</reference>
<keyword evidence="3" id="KW-0274">FAD</keyword>
<proteinExistence type="predicted"/>
<dbReference type="PANTHER" id="PTHR43004">
    <property type="entry name" value="TRK SYSTEM POTASSIUM UPTAKE PROTEIN"/>
    <property type="match status" value="1"/>
</dbReference>
<name>A0A1B2EQY6_9HYPH</name>
<organism evidence="6">
    <name type="scientific">Microvirga ossetica</name>
    <dbReference type="NCBI Taxonomy" id="1882682"/>
    <lineage>
        <taxon>Bacteria</taxon>
        <taxon>Pseudomonadati</taxon>
        <taxon>Pseudomonadota</taxon>
        <taxon>Alphaproteobacteria</taxon>
        <taxon>Hyphomicrobiales</taxon>
        <taxon>Methylobacteriaceae</taxon>
        <taxon>Microvirga</taxon>
    </lineage>
</organism>
<dbReference type="Gene3D" id="3.30.70.2450">
    <property type="match status" value="1"/>
</dbReference>
<evidence type="ECO:0000256" key="4">
    <source>
        <dbReference type="SAM" id="Phobius"/>
    </source>
</evidence>
<dbReference type="GO" id="GO:0071949">
    <property type="term" value="F:FAD binding"/>
    <property type="evidence" value="ECO:0007669"/>
    <property type="project" value="InterPro"/>
</dbReference>